<comment type="similarity">
    <text evidence="1 4">Belongs to the bacterial ribosomal protein bL17 family.</text>
</comment>
<dbReference type="InterPro" id="IPR047859">
    <property type="entry name" value="Ribosomal_bL17_CS"/>
</dbReference>
<dbReference type="EMBL" id="BAAFGZ010000039">
    <property type="protein sequence ID" value="GAB0133288.1"/>
    <property type="molecule type" value="Genomic_DNA"/>
</dbReference>
<keyword evidence="2 4" id="KW-0689">Ribosomal protein</keyword>
<feature type="region of interest" description="Disordered" evidence="5">
    <location>
        <begin position="182"/>
        <end position="226"/>
    </location>
</feature>
<dbReference type="Proteomes" id="UP001562357">
    <property type="component" value="Unassembled WGS sequence"/>
</dbReference>
<evidence type="ECO:0000313" key="7">
    <source>
        <dbReference type="Proteomes" id="UP001562357"/>
    </source>
</evidence>
<evidence type="ECO:0000256" key="3">
    <source>
        <dbReference type="ARBA" id="ARBA00023274"/>
    </source>
</evidence>
<keyword evidence="7" id="KW-1185">Reference proteome</keyword>
<reference evidence="7" key="1">
    <citation type="submission" date="2024-06" db="EMBL/GenBank/DDBJ databases">
        <title>Draft Genome Sequences of Epichloe bromicola Strains Isolated from Elymus ciliaris.</title>
        <authorList>
            <consortium name="Epichloe bromicola genome sequencing consortium"/>
            <person name="Miura A."/>
            <person name="Imano S."/>
            <person name="Ashida A."/>
            <person name="Sato I."/>
            <person name="Chiba S."/>
            <person name="Tanaka A."/>
            <person name="Camagna M."/>
            <person name="Takemoto D."/>
        </authorList>
    </citation>
    <scope>NUCLEOTIDE SEQUENCE [LARGE SCALE GENOMIC DNA]</scope>
    <source>
        <strain evidence="7">DP</strain>
    </source>
</reference>
<dbReference type="PANTHER" id="PTHR14413:SF16">
    <property type="entry name" value="LARGE RIBOSOMAL SUBUNIT PROTEIN BL17M"/>
    <property type="match status" value="1"/>
</dbReference>
<gene>
    <name evidence="6" type="primary">g1700</name>
    <name evidence="6" type="ORF">EsDP_00001700</name>
</gene>
<dbReference type="InterPro" id="IPR000456">
    <property type="entry name" value="Ribosomal_bL17"/>
</dbReference>
<accession>A0ABQ0CIL8</accession>
<dbReference type="NCBIfam" id="TIGR00059">
    <property type="entry name" value="L17"/>
    <property type="match status" value="1"/>
</dbReference>
<feature type="compositionally biased region" description="Basic and acidic residues" evidence="5">
    <location>
        <begin position="217"/>
        <end position="226"/>
    </location>
</feature>
<evidence type="ECO:0008006" key="8">
    <source>
        <dbReference type="Google" id="ProtNLM"/>
    </source>
</evidence>
<evidence type="ECO:0000256" key="4">
    <source>
        <dbReference type="RuleBase" id="RU000660"/>
    </source>
</evidence>
<dbReference type="Gene3D" id="3.90.1030.10">
    <property type="entry name" value="Ribosomal protein L17"/>
    <property type="match status" value="1"/>
</dbReference>
<dbReference type="Pfam" id="PF01196">
    <property type="entry name" value="Ribosomal_L17"/>
    <property type="match status" value="1"/>
</dbReference>
<dbReference type="PANTHER" id="PTHR14413">
    <property type="entry name" value="RIBOSOMAL PROTEIN L17"/>
    <property type="match status" value="1"/>
</dbReference>
<evidence type="ECO:0000256" key="1">
    <source>
        <dbReference type="ARBA" id="ARBA00008777"/>
    </source>
</evidence>
<comment type="caution">
    <text evidence="6">The sequence shown here is derived from an EMBL/GenBank/DDBJ whole genome shotgun (WGS) entry which is preliminary data.</text>
</comment>
<dbReference type="PROSITE" id="PS01167">
    <property type="entry name" value="RIBOSOMAL_L17"/>
    <property type="match status" value="1"/>
</dbReference>
<dbReference type="SUPFAM" id="SSF64263">
    <property type="entry name" value="Prokaryotic ribosomal protein L17"/>
    <property type="match status" value="1"/>
</dbReference>
<evidence type="ECO:0000256" key="2">
    <source>
        <dbReference type="ARBA" id="ARBA00022980"/>
    </source>
</evidence>
<organism evidence="6 7">
    <name type="scientific">Epichloe bromicola</name>
    <dbReference type="NCBI Taxonomy" id="79588"/>
    <lineage>
        <taxon>Eukaryota</taxon>
        <taxon>Fungi</taxon>
        <taxon>Dikarya</taxon>
        <taxon>Ascomycota</taxon>
        <taxon>Pezizomycotina</taxon>
        <taxon>Sordariomycetes</taxon>
        <taxon>Hypocreomycetidae</taxon>
        <taxon>Hypocreales</taxon>
        <taxon>Clavicipitaceae</taxon>
        <taxon>Epichloe</taxon>
    </lineage>
</organism>
<proteinExistence type="inferred from homology"/>
<protein>
    <recommendedName>
        <fullName evidence="8">Mitochondrial ribosomal protein YmL8</fullName>
    </recommendedName>
</protein>
<name>A0ABQ0CIL8_9HYPO</name>
<dbReference type="InterPro" id="IPR036373">
    <property type="entry name" value="Ribosomal_bL17_sf"/>
</dbReference>
<feature type="compositionally biased region" description="Basic and acidic residues" evidence="5">
    <location>
        <begin position="188"/>
        <end position="205"/>
    </location>
</feature>
<evidence type="ECO:0000313" key="6">
    <source>
        <dbReference type="EMBL" id="GAB0133288.1"/>
    </source>
</evidence>
<sequence>MAGGLVKYRHLSRDSSARKALLRGLVTQLVQYEHIQTTHAKAKEAQRLAEKLITLAKKNNEPCRRSAQGILYTPHILLPKLFGELRNRYLTREGGYTRVTRTEPKNTYDQAESSILEFVDGPKDSRFMMTAKTIARDRLLGREPTALTMQNAKKVTQFRGQKDLDDMVERFVALQAGESPVTADYTADEGHSKEAAEMADRESAKVKGLMGDGAPESTKKLIDLKR</sequence>
<evidence type="ECO:0000256" key="5">
    <source>
        <dbReference type="SAM" id="MobiDB-lite"/>
    </source>
</evidence>
<keyword evidence="3 4" id="KW-0687">Ribonucleoprotein</keyword>